<dbReference type="EMBL" id="PCVY01000066">
    <property type="protein sequence ID" value="PIQ85425.1"/>
    <property type="molecule type" value="Genomic_DNA"/>
</dbReference>
<dbReference type="InterPro" id="IPR018261">
    <property type="entry name" value="Ribosomal_bL27_CS"/>
</dbReference>
<protein>
    <recommendedName>
        <fullName evidence="4">Large ribosomal subunit protein bL27</fullName>
    </recommendedName>
    <alternativeName>
        <fullName evidence="5">50S ribosomal protein L27</fullName>
    </alternativeName>
</protein>
<dbReference type="Proteomes" id="UP000230859">
    <property type="component" value="Unassembled WGS sequence"/>
</dbReference>
<dbReference type="Pfam" id="PF01016">
    <property type="entry name" value="Ribosomal_L27"/>
    <property type="match status" value="1"/>
</dbReference>
<comment type="caution">
    <text evidence="7">The sequence shown here is derived from an EMBL/GenBank/DDBJ whole genome shotgun (WGS) entry which is preliminary data.</text>
</comment>
<comment type="similarity">
    <text evidence="1">Belongs to the bacterial ribosomal protein bL27 family.</text>
</comment>
<evidence type="ECO:0000313" key="8">
    <source>
        <dbReference type="Proteomes" id="UP000230859"/>
    </source>
</evidence>
<evidence type="ECO:0000256" key="3">
    <source>
        <dbReference type="ARBA" id="ARBA00023274"/>
    </source>
</evidence>
<dbReference type="SUPFAM" id="SSF110324">
    <property type="entry name" value="Ribosomal L27 protein-like"/>
    <property type="match status" value="1"/>
</dbReference>
<feature type="compositionally biased region" description="Polar residues" evidence="6">
    <location>
        <begin position="1"/>
        <end position="19"/>
    </location>
</feature>
<evidence type="ECO:0000256" key="6">
    <source>
        <dbReference type="SAM" id="MobiDB-lite"/>
    </source>
</evidence>
<proteinExistence type="inferred from homology"/>
<dbReference type="Gene3D" id="2.40.50.100">
    <property type="match status" value="1"/>
</dbReference>
<sequence>MAHTKQQGSTTNGRDSNAQHLGVKVFGGQAVKEGSIIVRQRGTRFKAGKYVARASDDSLFALKPGVVHFRPNRTIDVIPQ</sequence>
<reference evidence="7 8" key="1">
    <citation type="submission" date="2017-09" db="EMBL/GenBank/DDBJ databases">
        <title>Depth-based differentiation of microbial function through sediment-hosted aquifers and enrichment of novel symbionts in the deep terrestrial subsurface.</title>
        <authorList>
            <person name="Probst A.J."/>
            <person name="Ladd B."/>
            <person name="Jarett J.K."/>
            <person name="Geller-Mcgrath D.E."/>
            <person name="Sieber C.M."/>
            <person name="Emerson J.B."/>
            <person name="Anantharaman K."/>
            <person name="Thomas B.C."/>
            <person name="Malmstrom R."/>
            <person name="Stieglmeier M."/>
            <person name="Klingl A."/>
            <person name="Woyke T."/>
            <person name="Ryan C.M."/>
            <person name="Banfield J.F."/>
        </authorList>
    </citation>
    <scope>NUCLEOTIDE SEQUENCE [LARGE SCALE GENOMIC DNA]</scope>
    <source>
        <strain evidence="7">CG11_big_fil_rev_8_21_14_0_20_45_26</strain>
    </source>
</reference>
<name>A0A2H0LPI9_9BACT</name>
<organism evidence="7 8">
    <name type="scientific">Candidatus Abzuiibacterium crystallinum</name>
    <dbReference type="NCBI Taxonomy" id="1974748"/>
    <lineage>
        <taxon>Bacteria</taxon>
        <taxon>Pseudomonadati</taxon>
        <taxon>Candidatus Omnitrophota</taxon>
        <taxon>Candidatus Abzuiibacterium</taxon>
    </lineage>
</organism>
<dbReference type="PRINTS" id="PR00063">
    <property type="entry name" value="RIBOSOMALL27"/>
</dbReference>
<accession>A0A2H0LPI9</accession>
<evidence type="ECO:0000256" key="5">
    <source>
        <dbReference type="ARBA" id="ARBA00035477"/>
    </source>
</evidence>
<dbReference type="FunFam" id="2.40.50.100:FF:000020">
    <property type="entry name" value="50S ribosomal protein L27"/>
    <property type="match status" value="1"/>
</dbReference>
<dbReference type="PANTHER" id="PTHR15893:SF0">
    <property type="entry name" value="LARGE RIBOSOMAL SUBUNIT PROTEIN BL27M"/>
    <property type="match status" value="1"/>
</dbReference>
<dbReference type="InterPro" id="IPR001684">
    <property type="entry name" value="Ribosomal_bL27"/>
</dbReference>
<keyword evidence="3" id="KW-0687">Ribonucleoprotein</keyword>
<dbReference type="PROSITE" id="PS00831">
    <property type="entry name" value="RIBOSOMAL_L27"/>
    <property type="match status" value="1"/>
</dbReference>
<evidence type="ECO:0000256" key="4">
    <source>
        <dbReference type="ARBA" id="ARBA00035175"/>
    </source>
</evidence>
<gene>
    <name evidence="7" type="ORF">COV74_08920</name>
</gene>
<dbReference type="GO" id="GO:0022625">
    <property type="term" value="C:cytosolic large ribosomal subunit"/>
    <property type="evidence" value="ECO:0007669"/>
    <property type="project" value="TreeGrafter"/>
</dbReference>
<feature type="region of interest" description="Disordered" evidence="6">
    <location>
        <begin position="1"/>
        <end position="21"/>
    </location>
</feature>
<dbReference type="GO" id="GO:0006412">
    <property type="term" value="P:translation"/>
    <property type="evidence" value="ECO:0007669"/>
    <property type="project" value="InterPro"/>
</dbReference>
<evidence type="ECO:0000313" key="7">
    <source>
        <dbReference type="EMBL" id="PIQ85425.1"/>
    </source>
</evidence>
<dbReference type="PANTHER" id="PTHR15893">
    <property type="entry name" value="RIBOSOMAL PROTEIN L27"/>
    <property type="match status" value="1"/>
</dbReference>
<keyword evidence="2 7" id="KW-0689">Ribosomal protein</keyword>
<dbReference type="GO" id="GO:0003735">
    <property type="term" value="F:structural constituent of ribosome"/>
    <property type="evidence" value="ECO:0007669"/>
    <property type="project" value="InterPro"/>
</dbReference>
<dbReference type="NCBIfam" id="TIGR00062">
    <property type="entry name" value="L27"/>
    <property type="match status" value="1"/>
</dbReference>
<evidence type="ECO:0000256" key="2">
    <source>
        <dbReference type="ARBA" id="ARBA00022980"/>
    </source>
</evidence>
<evidence type="ECO:0000256" key="1">
    <source>
        <dbReference type="ARBA" id="ARBA00010797"/>
    </source>
</evidence>
<dbReference type="AlphaFoldDB" id="A0A2H0LPI9"/>